<feature type="repeat" description="WD" evidence="6">
    <location>
        <begin position="663"/>
        <end position="685"/>
    </location>
</feature>
<dbReference type="AlphaFoldDB" id="A0A2K0SWA2"/>
<evidence type="ECO:0000256" key="3">
    <source>
        <dbReference type="ARBA" id="ARBA00022737"/>
    </source>
</evidence>
<sequence length="909" mass="99458">MATKQPLKTTFDVERVIRPVYTGGSVAIDNKAQILATTLGEDAILTNPSNGKHLAKIEGRRANVNTRLVTPSGSHLIICSRSLSMRIFTLKWSSEGDSIEASLVRTLKPHTTPVIVIAVDRTGTLLATGGTDGAIKVWDISGGYVTHTFRGPSVLVSALRFFEVAARSASSRNSKGAKKQSTVADEEDEDETDNATTTNFRLASGSQDGKVRIWDLNKRSCIANLDSHVSDVQAIDYSPTQHAIVTASRDKTLIWWDAKSWKIRKVVPCLELVEAAGFLDDGNLTYSAGANGCLRIWDTDKGFELTPKQSSKSEEEGIVAGIYRPELPFILLVQVDHTLALYELASKASTTTLATPEPFRRISGTHDEIIDMAYLLPDHSILALATNSEDVRLVSVAESKQDASEMTWTKSETPYFGQDVALLRGHDDIVIALDVDWSGHWVATGAKDNTAKLWRIDPANDSHICWATFSGHAESLGAVALPRTLPAEGSAARTDPLNHPPPFLITGSQDQTIKKWEVPRTPQQRDQKTNARSAFTRKAHDKDINAITVHHAGQLFASASQDKTVKVWSVEEGEVQGILRGHKRGVWHVQFSPAQMPALQGEDGPITGKGVVLTGSGDKSIKLWNLADYTCIRTFEGHSNSVLKVAWLNMTSRSEQSKGLVQFASAGGDGLVKIWNANSGEAECTLDNHEDRVWALAVHPDTNAVVSGSGDSTVTFWKDTTSETQAAASQAALKLIEQEQELENHMHAGSYREAITLALQLNHPGRLLSLFTSVVTTSKPEQGSLCGIKAVDQVLATLSDDQIYLLLLRLRDWNTNARSAPVAQRILRTLIKSYPASKFSNLQVKGSRGEKSLKDVLHGLRVYTERHYKRMEELVDESYLVEYTLQEMDSLAPSLQGDVSSNTDTIMIG</sequence>
<feature type="repeat" description="WD" evidence="6">
    <location>
        <begin position="202"/>
        <end position="224"/>
    </location>
</feature>
<feature type="domain" description="U3 small nucleolar RNA-associated protein 13 C-terminal" evidence="8">
    <location>
        <begin position="739"/>
        <end position="888"/>
    </location>
</feature>
<evidence type="ECO:0000256" key="5">
    <source>
        <dbReference type="ARBA" id="ARBA00037338"/>
    </source>
</evidence>
<dbReference type="Gene3D" id="2.130.10.10">
    <property type="entry name" value="YVTN repeat-like/Quinoprotein amine dehydrogenase"/>
    <property type="match status" value="4"/>
</dbReference>
<protein>
    <recommendedName>
        <fullName evidence="8">U3 small nucleolar RNA-associated protein 13 C-terminal domain-containing protein</fullName>
    </recommendedName>
</protein>
<dbReference type="Pfam" id="PF08625">
    <property type="entry name" value="Utp13"/>
    <property type="match status" value="1"/>
</dbReference>
<name>A0A2K0SWA2_9HYPO</name>
<feature type="repeat" description="WD" evidence="6">
    <location>
        <begin position="612"/>
        <end position="634"/>
    </location>
</feature>
<keyword evidence="4" id="KW-0539">Nucleus</keyword>
<dbReference type="CDD" id="cd00200">
    <property type="entry name" value="WD40"/>
    <property type="match status" value="2"/>
</dbReference>
<keyword evidence="2 6" id="KW-0853">WD repeat</keyword>
<evidence type="ECO:0000256" key="4">
    <source>
        <dbReference type="ARBA" id="ARBA00023242"/>
    </source>
</evidence>
<feature type="repeat" description="WD" evidence="6">
    <location>
        <begin position="107"/>
        <end position="148"/>
    </location>
</feature>
<evidence type="ECO:0000256" key="7">
    <source>
        <dbReference type="SAM" id="MobiDB-lite"/>
    </source>
</evidence>
<dbReference type="GO" id="GO:0000480">
    <property type="term" value="P:endonucleolytic cleavage in 5'-ETS of tricistronic rRNA transcript (SSU-rRNA, 5.8S rRNA, LSU-rRNA)"/>
    <property type="evidence" value="ECO:0007669"/>
    <property type="project" value="TreeGrafter"/>
</dbReference>
<dbReference type="FunFam" id="2.130.10.10:FF:001009">
    <property type="entry name" value="Small nucleolar ribonucleoprotein complex subunit, putative"/>
    <property type="match status" value="1"/>
</dbReference>
<evidence type="ECO:0000313" key="10">
    <source>
        <dbReference type="Proteomes" id="UP000236546"/>
    </source>
</evidence>
<feature type="repeat" description="WD" evidence="6">
    <location>
        <begin position="423"/>
        <end position="464"/>
    </location>
</feature>
<dbReference type="InterPro" id="IPR019775">
    <property type="entry name" value="WD40_repeat_CS"/>
</dbReference>
<evidence type="ECO:0000313" key="9">
    <source>
        <dbReference type="EMBL" id="PNP37550.1"/>
    </source>
</evidence>
<dbReference type="GO" id="GO:0032040">
    <property type="term" value="C:small-subunit processome"/>
    <property type="evidence" value="ECO:0007669"/>
    <property type="project" value="InterPro"/>
</dbReference>
<gene>
    <name evidence="9" type="ORF">TGAMA5MH_10491</name>
</gene>
<feature type="repeat" description="WD" evidence="6">
    <location>
        <begin position="686"/>
        <end position="727"/>
    </location>
</feature>
<comment type="subcellular location">
    <subcellularLocation>
        <location evidence="1">Nucleus</location>
        <location evidence="1">Nucleolus</location>
    </subcellularLocation>
</comment>
<dbReference type="InterPro" id="IPR013934">
    <property type="entry name" value="Utp13_C"/>
</dbReference>
<dbReference type="InterPro" id="IPR036322">
    <property type="entry name" value="WD40_repeat_dom_sf"/>
</dbReference>
<evidence type="ECO:0000256" key="2">
    <source>
        <dbReference type="ARBA" id="ARBA00022574"/>
    </source>
</evidence>
<evidence type="ECO:0000256" key="6">
    <source>
        <dbReference type="PROSITE-ProRule" id="PRU00221"/>
    </source>
</evidence>
<keyword evidence="3" id="KW-0677">Repeat</keyword>
<proteinExistence type="predicted"/>
<dbReference type="PROSITE" id="PS00678">
    <property type="entry name" value="WD_REPEATS_1"/>
    <property type="match status" value="3"/>
</dbReference>
<reference evidence="9 10" key="1">
    <citation type="submission" date="2017-02" db="EMBL/GenBank/DDBJ databases">
        <title>Genomes of Trichoderma spp. with biocontrol activity.</title>
        <authorList>
            <person name="Gardiner D."/>
            <person name="Kazan K."/>
            <person name="Vos C."/>
            <person name="Harvey P."/>
        </authorList>
    </citation>
    <scope>NUCLEOTIDE SEQUENCE [LARGE SCALE GENOMIC DNA]</scope>
    <source>
        <strain evidence="9 10">A5MH</strain>
    </source>
</reference>
<dbReference type="InterPro" id="IPR001680">
    <property type="entry name" value="WD40_rpt"/>
</dbReference>
<dbReference type="PROSITE" id="PS50294">
    <property type="entry name" value="WD_REPEATS_REGION"/>
    <property type="match status" value="5"/>
</dbReference>
<dbReference type="Pfam" id="PF00400">
    <property type="entry name" value="WD40"/>
    <property type="match status" value="8"/>
</dbReference>
<dbReference type="GO" id="GO:0000472">
    <property type="term" value="P:endonucleolytic cleavage to generate mature 5'-end of SSU-rRNA from (SSU-rRNA, 5.8S rRNA, LSU-rRNA)"/>
    <property type="evidence" value="ECO:0007669"/>
    <property type="project" value="TreeGrafter"/>
</dbReference>
<feature type="compositionally biased region" description="Polar residues" evidence="7">
    <location>
        <begin position="173"/>
        <end position="183"/>
    </location>
</feature>
<evidence type="ECO:0000259" key="8">
    <source>
        <dbReference type="Pfam" id="PF08625"/>
    </source>
</evidence>
<comment type="caution">
    <text evidence="9">The sequence shown here is derived from an EMBL/GenBank/DDBJ whole genome shotgun (WGS) entry which is preliminary data.</text>
</comment>
<dbReference type="FunFam" id="2.130.10.10:FF:001144">
    <property type="entry name" value="WD40 repeat-like protein"/>
    <property type="match status" value="1"/>
</dbReference>
<dbReference type="SUPFAM" id="SSF50978">
    <property type="entry name" value="WD40 repeat-like"/>
    <property type="match status" value="2"/>
</dbReference>
<dbReference type="PROSITE" id="PS50082">
    <property type="entry name" value="WD_REPEATS_2"/>
    <property type="match status" value="8"/>
</dbReference>
<feature type="repeat" description="WD" evidence="6">
    <location>
        <begin position="537"/>
        <end position="578"/>
    </location>
</feature>
<dbReference type="InterPro" id="IPR020472">
    <property type="entry name" value="WD40_PAC1"/>
</dbReference>
<dbReference type="PANTHER" id="PTHR19854">
    <property type="entry name" value="TRANSDUCIN BETA-LIKE 3"/>
    <property type="match status" value="1"/>
</dbReference>
<dbReference type="EMBL" id="MTYH01000142">
    <property type="protein sequence ID" value="PNP37550.1"/>
    <property type="molecule type" value="Genomic_DNA"/>
</dbReference>
<dbReference type="GO" id="GO:0030686">
    <property type="term" value="C:90S preribosome"/>
    <property type="evidence" value="ECO:0007669"/>
    <property type="project" value="TreeGrafter"/>
</dbReference>
<dbReference type="Proteomes" id="UP000236546">
    <property type="component" value="Unassembled WGS sequence"/>
</dbReference>
<feature type="compositionally biased region" description="Acidic residues" evidence="7">
    <location>
        <begin position="184"/>
        <end position="193"/>
    </location>
</feature>
<dbReference type="SMART" id="SM00320">
    <property type="entry name" value="WD40"/>
    <property type="match status" value="12"/>
</dbReference>
<dbReference type="PANTHER" id="PTHR19854:SF15">
    <property type="entry name" value="TRANSDUCIN BETA-LIKE PROTEIN 3"/>
    <property type="match status" value="1"/>
</dbReference>
<comment type="function">
    <text evidence="5">Component of the ASTRA complex involved in chromatin remodeling.</text>
</comment>
<dbReference type="PRINTS" id="PR00320">
    <property type="entry name" value="GPROTEINBRPT"/>
</dbReference>
<organism evidence="9 10">
    <name type="scientific">Trichoderma gamsii</name>
    <dbReference type="NCBI Taxonomy" id="398673"/>
    <lineage>
        <taxon>Eukaryota</taxon>
        <taxon>Fungi</taxon>
        <taxon>Dikarya</taxon>
        <taxon>Ascomycota</taxon>
        <taxon>Pezizomycotina</taxon>
        <taxon>Sordariomycetes</taxon>
        <taxon>Hypocreomycetidae</taxon>
        <taxon>Hypocreales</taxon>
        <taxon>Hypocreaceae</taxon>
        <taxon>Trichoderma</taxon>
    </lineage>
</organism>
<dbReference type="OrthoDB" id="5414888at2759"/>
<feature type="repeat" description="WD" evidence="6">
    <location>
        <begin position="225"/>
        <end position="266"/>
    </location>
</feature>
<dbReference type="InterPro" id="IPR015943">
    <property type="entry name" value="WD40/YVTN_repeat-like_dom_sf"/>
</dbReference>
<dbReference type="GO" id="GO:0034511">
    <property type="term" value="F:U3 snoRNA binding"/>
    <property type="evidence" value="ECO:0007669"/>
    <property type="project" value="TreeGrafter"/>
</dbReference>
<feature type="region of interest" description="Disordered" evidence="7">
    <location>
        <begin position="173"/>
        <end position="201"/>
    </location>
</feature>
<accession>A0A2K0SWA2</accession>
<evidence type="ECO:0000256" key="1">
    <source>
        <dbReference type="ARBA" id="ARBA00004604"/>
    </source>
</evidence>